<feature type="domain" description="GGDEF" evidence="1">
    <location>
        <begin position="218"/>
        <end position="340"/>
    </location>
</feature>
<dbReference type="PROSITE" id="PS50887">
    <property type="entry name" value="GGDEF"/>
    <property type="match status" value="1"/>
</dbReference>
<dbReference type="GO" id="GO:0052621">
    <property type="term" value="F:diguanylate cyclase activity"/>
    <property type="evidence" value="ECO:0007669"/>
    <property type="project" value="TreeGrafter"/>
</dbReference>
<dbReference type="CDD" id="cd01949">
    <property type="entry name" value="GGDEF"/>
    <property type="match status" value="1"/>
</dbReference>
<evidence type="ECO:0000313" key="3">
    <source>
        <dbReference type="Proteomes" id="UP000238358"/>
    </source>
</evidence>
<dbReference type="Proteomes" id="UP000238358">
    <property type="component" value="Chromosome"/>
</dbReference>
<dbReference type="PANTHER" id="PTHR45138">
    <property type="entry name" value="REGULATORY COMPONENTS OF SENSORY TRANSDUCTION SYSTEM"/>
    <property type="match status" value="1"/>
</dbReference>
<dbReference type="Gene3D" id="3.30.450.40">
    <property type="match status" value="1"/>
</dbReference>
<dbReference type="InterPro" id="IPR043128">
    <property type="entry name" value="Rev_trsase/Diguanyl_cyclase"/>
</dbReference>
<dbReference type="GO" id="GO:1902201">
    <property type="term" value="P:negative regulation of bacterial-type flagellum-dependent cell motility"/>
    <property type="evidence" value="ECO:0007669"/>
    <property type="project" value="TreeGrafter"/>
</dbReference>
<dbReference type="InterPro" id="IPR029787">
    <property type="entry name" value="Nucleotide_cyclase"/>
</dbReference>
<dbReference type="InterPro" id="IPR000160">
    <property type="entry name" value="GGDEF_dom"/>
</dbReference>
<dbReference type="InterPro" id="IPR029016">
    <property type="entry name" value="GAF-like_dom_sf"/>
</dbReference>
<dbReference type="NCBIfam" id="TIGR00254">
    <property type="entry name" value="GGDEF"/>
    <property type="match status" value="1"/>
</dbReference>
<gene>
    <name evidence="2" type="ORF">C6Y28_03075</name>
</gene>
<dbReference type="EMBL" id="CP027569">
    <property type="protein sequence ID" value="AVO26679.1"/>
    <property type="molecule type" value="Genomic_DNA"/>
</dbReference>
<dbReference type="Gene3D" id="3.30.70.270">
    <property type="match status" value="1"/>
</dbReference>
<evidence type="ECO:0000259" key="1">
    <source>
        <dbReference type="PROSITE" id="PS50887"/>
    </source>
</evidence>
<dbReference type="PANTHER" id="PTHR45138:SF9">
    <property type="entry name" value="DIGUANYLATE CYCLASE DGCM-RELATED"/>
    <property type="match status" value="1"/>
</dbReference>
<proteinExistence type="predicted"/>
<dbReference type="SUPFAM" id="SSF55781">
    <property type="entry name" value="GAF domain-like"/>
    <property type="match status" value="1"/>
</dbReference>
<dbReference type="Pfam" id="PF00990">
    <property type="entry name" value="GGDEF"/>
    <property type="match status" value="1"/>
</dbReference>
<name>A0A2S0M5G6_MEGEL</name>
<sequence length="340" mass="38878">MGPFFLCVSDKGDSMYCNQKKMATLIAILQDAVCQAMTNDDPDDILFSFVARIGSFLGAGKAFLFDDTPIHFYCWTPDGMTYDTDRVIPNEDRQKLRGWFKDLASRGHPVFIANTANWPDLDSSVKENMHRAHIHNVAAMAFFMPGNRIGAIVLENIHPDAREQADELLRLAGSFLLVLLKGRDHIYQMRNHSFIDQMTGVFNRNAFDAYQQHVNCQVSMGVLFADINNLKKTNDEEGHASGDRLICHTASILQQYRHGGEVFRIGGDEFVIIWQHVEERDFHQACCQIRRQIASQNLNIALGYHWVAEAIQGLPPVLQAADKHMYEEKRRYHRRQVIRP</sequence>
<evidence type="ECO:0000313" key="2">
    <source>
        <dbReference type="EMBL" id="AVO26679.1"/>
    </source>
</evidence>
<dbReference type="GO" id="GO:0043709">
    <property type="term" value="P:cell adhesion involved in single-species biofilm formation"/>
    <property type="evidence" value="ECO:0007669"/>
    <property type="project" value="TreeGrafter"/>
</dbReference>
<accession>A0A2S0M5G6</accession>
<reference evidence="2 3" key="1">
    <citation type="journal article" date="2018" name="Genome Announc.">
        <title>Complete genomes of two Megasphaera elsdenii strains, NCIMB 702410 and ATCC 25940.</title>
        <authorList>
            <person name="Hatmaker E.A."/>
            <person name="O'Dell K."/>
            <person name="Riley L.A."/>
            <person name="Klingeman D.M."/>
            <person name="Guss A.M."/>
        </authorList>
    </citation>
    <scope>NUCLEOTIDE SEQUENCE [LARGE SCALE GENOMIC DNA]</scope>
    <source>
        <strain evidence="2 3">NCIMB702410</strain>
    </source>
</reference>
<organism evidence="2 3">
    <name type="scientific">Megasphaera elsdenii</name>
    <dbReference type="NCBI Taxonomy" id="907"/>
    <lineage>
        <taxon>Bacteria</taxon>
        <taxon>Bacillati</taxon>
        <taxon>Bacillota</taxon>
        <taxon>Negativicutes</taxon>
        <taxon>Veillonellales</taxon>
        <taxon>Veillonellaceae</taxon>
        <taxon>Megasphaera</taxon>
    </lineage>
</organism>
<dbReference type="AlphaFoldDB" id="A0A2S0M5G6"/>
<dbReference type="InterPro" id="IPR050469">
    <property type="entry name" value="Diguanylate_Cyclase"/>
</dbReference>
<protein>
    <submittedName>
        <fullName evidence="2">Sensor domain-containing diguanylate cyclase</fullName>
    </submittedName>
</protein>
<dbReference type="GO" id="GO:0005886">
    <property type="term" value="C:plasma membrane"/>
    <property type="evidence" value="ECO:0007669"/>
    <property type="project" value="TreeGrafter"/>
</dbReference>
<dbReference type="SUPFAM" id="SSF55073">
    <property type="entry name" value="Nucleotide cyclase"/>
    <property type="match status" value="1"/>
</dbReference>
<dbReference type="SMART" id="SM00267">
    <property type="entry name" value="GGDEF"/>
    <property type="match status" value="1"/>
</dbReference>